<evidence type="ECO:0000313" key="2">
    <source>
        <dbReference type="Proteomes" id="UP000030437"/>
    </source>
</evidence>
<dbReference type="Proteomes" id="UP000030437">
    <property type="component" value="Unassembled WGS sequence"/>
</dbReference>
<accession>A0A0A3J139</accession>
<organism evidence="1 2">
    <name type="scientific">Lysinibacillus odysseyi 34hs-1 = NBRC 100172</name>
    <dbReference type="NCBI Taxonomy" id="1220589"/>
    <lineage>
        <taxon>Bacteria</taxon>
        <taxon>Bacillati</taxon>
        <taxon>Bacillota</taxon>
        <taxon>Bacilli</taxon>
        <taxon>Bacillales</taxon>
        <taxon>Bacillaceae</taxon>
        <taxon>Lysinibacillus</taxon>
    </lineage>
</organism>
<keyword evidence="2" id="KW-1185">Reference proteome</keyword>
<proteinExistence type="predicted"/>
<comment type="caution">
    <text evidence="1">The sequence shown here is derived from an EMBL/GenBank/DDBJ whole genome shotgun (WGS) entry which is preliminary data.</text>
</comment>
<sequence>MSFEINILVVNQNKPLPIPFLSFIEVINEVDDKMVLRLDCTWNFMSQTKGIWYSLVKEDNGIKNAFLLCTSDFEIESEKLPIPFWIDDEDVIYNLTPLVIHKEYSEEFVAILEFLIKQSPSNTLMFLARYQGGDYEIIQGTISLSNFIQDLKNKKILFNVCYIITNN</sequence>
<dbReference type="AlphaFoldDB" id="A0A0A3J139"/>
<evidence type="ECO:0000313" key="1">
    <source>
        <dbReference type="EMBL" id="KGR88888.1"/>
    </source>
</evidence>
<dbReference type="EMBL" id="JPVP01000035">
    <property type="protein sequence ID" value="KGR88888.1"/>
    <property type="molecule type" value="Genomic_DNA"/>
</dbReference>
<dbReference type="RefSeq" id="WP_036150273.1">
    <property type="nucleotide sequence ID" value="NZ_AVCX01000028.1"/>
</dbReference>
<name>A0A0A3J139_9BACI</name>
<gene>
    <name evidence="1" type="ORF">CD32_00900</name>
</gene>
<dbReference type="OrthoDB" id="2607829at2"/>
<protein>
    <submittedName>
        <fullName evidence="1">Uncharacterized protein</fullName>
    </submittedName>
</protein>
<reference evidence="1 2" key="1">
    <citation type="submission" date="2014-02" db="EMBL/GenBank/DDBJ databases">
        <title>Draft genome sequence of Lysinibacillus odysseyi NBRC 100172.</title>
        <authorList>
            <person name="Zhang F."/>
            <person name="Wang G."/>
            <person name="Zhang L."/>
        </authorList>
    </citation>
    <scope>NUCLEOTIDE SEQUENCE [LARGE SCALE GENOMIC DNA]</scope>
    <source>
        <strain evidence="1 2">NBRC 100172</strain>
    </source>
</reference>